<dbReference type="GO" id="GO:0008932">
    <property type="term" value="F:lytic endotransglycosylase activity"/>
    <property type="evidence" value="ECO:0007669"/>
    <property type="project" value="TreeGrafter"/>
</dbReference>
<dbReference type="PANTHER" id="PTHR33734:SF22">
    <property type="entry name" value="MEMBRANE-BOUND LYTIC MUREIN TRANSGLYCOSYLASE D"/>
    <property type="match status" value="1"/>
</dbReference>
<evidence type="ECO:0000256" key="4">
    <source>
        <dbReference type="ARBA" id="ARBA00022737"/>
    </source>
</evidence>
<dbReference type="GO" id="GO:0008234">
    <property type="term" value="F:cysteine-type peptidase activity"/>
    <property type="evidence" value="ECO:0007669"/>
    <property type="project" value="UniProtKB-KW"/>
</dbReference>
<evidence type="ECO:0000256" key="6">
    <source>
        <dbReference type="ARBA" id="ARBA00022807"/>
    </source>
</evidence>
<reference evidence="12 13" key="1">
    <citation type="submission" date="2014-11" db="EMBL/GenBank/DDBJ databases">
        <title>Genome sequence and analysis of novel Kurthia sp.</title>
        <authorList>
            <person name="Lawson J.N."/>
            <person name="Gonzalez J.E."/>
            <person name="Rinauldi L."/>
            <person name="Xuan Z."/>
            <person name="Firman A."/>
            <person name="Shaddox L."/>
            <person name="Trudeau A."/>
            <person name="Shah S."/>
            <person name="Reiman D."/>
        </authorList>
    </citation>
    <scope>NUCLEOTIDE SEQUENCE [LARGE SCALE GENOMIC DNA]</scope>
    <source>
        <strain evidence="12 13">3B1D</strain>
    </source>
</reference>
<dbReference type="GO" id="GO:0071555">
    <property type="term" value="P:cell wall organization"/>
    <property type="evidence" value="ECO:0007669"/>
    <property type="project" value="UniProtKB-KW"/>
</dbReference>
<evidence type="ECO:0000256" key="8">
    <source>
        <dbReference type="SAM" id="MobiDB-lite"/>
    </source>
</evidence>
<evidence type="ECO:0000313" key="13">
    <source>
        <dbReference type="Proteomes" id="UP000288623"/>
    </source>
</evidence>
<dbReference type="Pfam" id="PF01476">
    <property type="entry name" value="LysM"/>
    <property type="match status" value="4"/>
</dbReference>
<evidence type="ECO:0000256" key="3">
    <source>
        <dbReference type="ARBA" id="ARBA00022729"/>
    </source>
</evidence>
<name>A0A433RQ69_9BACL</name>
<dbReference type="Proteomes" id="UP000288623">
    <property type="component" value="Unassembled WGS sequence"/>
</dbReference>
<feature type="compositionally biased region" description="Low complexity" evidence="8">
    <location>
        <begin position="75"/>
        <end position="95"/>
    </location>
</feature>
<feature type="domain" description="LysM" evidence="10">
    <location>
        <begin position="234"/>
        <end position="277"/>
    </location>
</feature>
<keyword evidence="7" id="KW-0961">Cell wall biogenesis/degradation</keyword>
<dbReference type="InterPro" id="IPR018392">
    <property type="entry name" value="LysM"/>
</dbReference>
<feature type="region of interest" description="Disordered" evidence="8">
    <location>
        <begin position="139"/>
        <end position="161"/>
    </location>
</feature>
<dbReference type="GO" id="GO:0006508">
    <property type="term" value="P:proteolysis"/>
    <property type="evidence" value="ECO:0007669"/>
    <property type="project" value="UniProtKB-KW"/>
</dbReference>
<dbReference type="Gene3D" id="3.10.350.10">
    <property type="entry name" value="LysM domain"/>
    <property type="match status" value="4"/>
</dbReference>
<feature type="compositionally biased region" description="Low complexity" evidence="8">
    <location>
        <begin position="210"/>
        <end position="235"/>
    </location>
</feature>
<dbReference type="AlphaFoldDB" id="A0A433RQ69"/>
<dbReference type="PROSITE" id="PS51782">
    <property type="entry name" value="LYSM"/>
    <property type="match status" value="4"/>
</dbReference>
<evidence type="ECO:0000256" key="7">
    <source>
        <dbReference type="ARBA" id="ARBA00023316"/>
    </source>
</evidence>
<feature type="region of interest" description="Disordered" evidence="8">
    <location>
        <begin position="207"/>
        <end position="236"/>
    </location>
</feature>
<keyword evidence="3 9" id="KW-0732">Signal</keyword>
<keyword evidence="6" id="KW-0788">Thiol protease</keyword>
<dbReference type="InterPro" id="IPR000064">
    <property type="entry name" value="NLP_P60_dom"/>
</dbReference>
<dbReference type="Gene3D" id="3.90.1720.10">
    <property type="entry name" value="endopeptidase domain like (from Nostoc punctiforme)"/>
    <property type="match status" value="1"/>
</dbReference>
<dbReference type="InterPro" id="IPR038765">
    <property type="entry name" value="Papain-like_cys_pep_sf"/>
</dbReference>
<keyword evidence="13" id="KW-1185">Reference proteome</keyword>
<dbReference type="SUPFAM" id="SSF54001">
    <property type="entry name" value="Cysteine proteinases"/>
    <property type="match status" value="1"/>
</dbReference>
<dbReference type="SMART" id="SM00257">
    <property type="entry name" value="LysM"/>
    <property type="match status" value="4"/>
</dbReference>
<dbReference type="EMBL" id="JTFC01000042">
    <property type="protein sequence ID" value="RUS52484.1"/>
    <property type="molecule type" value="Genomic_DNA"/>
</dbReference>
<evidence type="ECO:0000256" key="9">
    <source>
        <dbReference type="SAM" id="SignalP"/>
    </source>
</evidence>
<evidence type="ECO:0000313" key="12">
    <source>
        <dbReference type="EMBL" id="RUS52484.1"/>
    </source>
</evidence>
<evidence type="ECO:0000259" key="10">
    <source>
        <dbReference type="PROSITE" id="PS51782"/>
    </source>
</evidence>
<feature type="compositionally biased region" description="Low complexity" evidence="8">
    <location>
        <begin position="141"/>
        <end position="161"/>
    </location>
</feature>
<evidence type="ECO:0000256" key="5">
    <source>
        <dbReference type="ARBA" id="ARBA00022801"/>
    </source>
</evidence>
<dbReference type="PANTHER" id="PTHR33734">
    <property type="entry name" value="LYSM DOMAIN-CONTAINING GPI-ANCHORED PROTEIN 2"/>
    <property type="match status" value="1"/>
</dbReference>
<dbReference type="PROSITE" id="PS51935">
    <property type="entry name" value="NLPC_P60"/>
    <property type="match status" value="1"/>
</dbReference>
<feature type="domain" description="LysM" evidence="10">
    <location>
        <begin position="162"/>
        <end position="205"/>
    </location>
</feature>
<feature type="signal peptide" evidence="9">
    <location>
        <begin position="1"/>
        <end position="29"/>
    </location>
</feature>
<keyword evidence="5 12" id="KW-0378">Hydrolase</keyword>
<gene>
    <name evidence="12" type="ORF">QI30_17135</name>
</gene>
<dbReference type="InterPro" id="IPR036779">
    <property type="entry name" value="LysM_dom_sf"/>
</dbReference>
<evidence type="ECO:0000256" key="2">
    <source>
        <dbReference type="ARBA" id="ARBA00022670"/>
    </source>
</evidence>
<comment type="similarity">
    <text evidence="1">Belongs to the peptidase C40 family.</text>
</comment>
<evidence type="ECO:0000259" key="11">
    <source>
        <dbReference type="PROSITE" id="PS51935"/>
    </source>
</evidence>
<sequence>MPMKTSTKTATTIFFGTAMALTSTMDASAATYTVKAGDSLSKIGSKYGVSYQTLMQQNGLSSTVIHVGQILKVNKSTSKSPSTTKQPSTTSSKSTYTVKAGDSLSKIASRYGTSYQKLMTLNNLSSTTIFVGQKLTVSGKTTTTAPSSDSSTTSSSSNTSSKSYIVKSGDSLSKIAAAHGTTYQKLMTLNNLSSTTIFVGQKLTVSGKVSTPAPSTGSSSNSSTTTETASSNSSTYTVKAGDSLSKIAAAHGTTYQKLMTLNNLSSTTIFVGQKLTVSGKVLTASTNTTDKTPSTTPVSNSDNVIANAYKHLGVPYVFGGSSPRGFDCSGFIYYVYNQSGKNMGRTNAAGYYNMAKKTSTPRVGDLVFFSGTYKSGISHVGFYIGNGQMISAASSGIKVDSIHTGYWSKYFTGYGSL</sequence>
<feature type="chain" id="PRO_5019519993" evidence="9">
    <location>
        <begin position="30"/>
        <end position="417"/>
    </location>
</feature>
<keyword evidence="2" id="KW-0645">Protease</keyword>
<dbReference type="Pfam" id="PF00877">
    <property type="entry name" value="NLPC_P60"/>
    <property type="match status" value="1"/>
</dbReference>
<keyword evidence="4" id="KW-0677">Repeat</keyword>
<organism evidence="12 13">
    <name type="scientific">Candidatus Kurthia intestinigallinarum</name>
    <dbReference type="NCBI Taxonomy" id="1562256"/>
    <lineage>
        <taxon>Bacteria</taxon>
        <taxon>Bacillati</taxon>
        <taxon>Bacillota</taxon>
        <taxon>Bacilli</taxon>
        <taxon>Bacillales</taxon>
        <taxon>Caryophanaceae</taxon>
        <taxon>Kurthia</taxon>
    </lineage>
</organism>
<proteinExistence type="inferred from homology"/>
<evidence type="ECO:0000256" key="1">
    <source>
        <dbReference type="ARBA" id="ARBA00007074"/>
    </source>
</evidence>
<feature type="domain" description="LysM" evidence="10">
    <location>
        <begin position="30"/>
        <end position="73"/>
    </location>
</feature>
<comment type="caution">
    <text evidence="12">The sequence shown here is derived from an EMBL/GenBank/DDBJ whole genome shotgun (WGS) entry which is preliminary data.</text>
</comment>
<dbReference type="SUPFAM" id="SSF54106">
    <property type="entry name" value="LysM domain"/>
    <property type="match status" value="4"/>
</dbReference>
<protein>
    <submittedName>
        <fullName evidence="12">Glycoside hydrolase</fullName>
    </submittedName>
</protein>
<feature type="domain" description="LysM" evidence="10">
    <location>
        <begin position="94"/>
        <end position="137"/>
    </location>
</feature>
<dbReference type="CDD" id="cd00118">
    <property type="entry name" value="LysM"/>
    <property type="match status" value="4"/>
</dbReference>
<accession>A0A433RQ69</accession>
<feature type="domain" description="NlpC/P60" evidence="11">
    <location>
        <begin position="298"/>
        <end position="417"/>
    </location>
</feature>
<feature type="region of interest" description="Disordered" evidence="8">
    <location>
        <begin position="75"/>
        <end position="96"/>
    </location>
</feature>